<dbReference type="EMBL" id="JACGWO010000004">
    <property type="protein sequence ID" value="KAK4428503.1"/>
    <property type="molecule type" value="Genomic_DNA"/>
</dbReference>
<gene>
    <name evidence="1" type="ORF">Salat_1149900</name>
</gene>
<evidence type="ECO:0000313" key="2">
    <source>
        <dbReference type="Proteomes" id="UP001293254"/>
    </source>
</evidence>
<dbReference type="Proteomes" id="UP001293254">
    <property type="component" value="Unassembled WGS sequence"/>
</dbReference>
<reference evidence="1" key="1">
    <citation type="submission" date="2020-06" db="EMBL/GenBank/DDBJ databases">
        <authorList>
            <person name="Li T."/>
            <person name="Hu X."/>
            <person name="Zhang T."/>
            <person name="Song X."/>
            <person name="Zhang H."/>
            <person name="Dai N."/>
            <person name="Sheng W."/>
            <person name="Hou X."/>
            <person name="Wei L."/>
        </authorList>
    </citation>
    <scope>NUCLEOTIDE SEQUENCE</scope>
    <source>
        <strain evidence="1">3651</strain>
        <tissue evidence="1">Leaf</tissue>
    </source>
</reference>
<proteinExistence type="predicted"/>
<name>A0AAE1YFA6_9LAMI</name>
<reference evidence="1" key="2">
    <citation type="journal article" date="2024" name="Plant">
        <title>Genomic evolution and insights into agronomic trait innovations of Sesamum species.</title>
        <authorList>
            <person name="Miao H."/>
            <person name="Wang L."/>
            <person name="Qu L."/>
            <person name="Liu H."/>
            <person name="Sun Y."/>
            <person name="Le M."/>
            <person name="Wang Q."/>
            <person name="Wei S."/>
            <person name="Zheng Y."/>
            <person name="Lin W."/>
            <person name="Duan Y."/>
            <person name="Cao H."/>
            <person name="Xiong S."/>
            <person name="Wang X."/>
            <person name="Wei L."/>
            <person name="Li C."/>
            <person name="Ma Q."/>
            <person name="Ju M."/>
            <person name="Zhao R."/>
            <person name="Li G."/>
            <person name="Mu C."/>
            <person name="Tian Q."/>
            <person name="Mei H."/>
            <person name="Zhang T."/>
            <person name="Gao T."/>
            <person name="Zhang H."/>
        </authorList>
    </citation>
    <scope>NUCLEOTIDE SEQUENCE</scope>
    <source>
        <strain evidence="1">3651</strain>
    </source>
</reference>
<keyword evidence="2" id="KW-1185">Reference proteome</keyword>
<accession>A0AAE1YFA6</accession>
<comment type="caution">
    <text evidence="1">The sequence shown here is derived from an EMBL/GenBank/DDBJ whole genome shotgun (WGS) entry which is preliminary data.</text>
</comment>
<protein>
    <submittedName>
        <fullName evidence="1">Uncharacterized protein</fullName>
    </submittedName>
</protein>
<dbReference type="AlphaFoldDB" id="A0AAE1YFA6"/>
<evidence type="ECO:0000313" key="1">
    <source>
        <dbReference type="EMBL" id="KAK4428503.1"/>
    </source>
</evidence>
<sequence length="157" mass="17262">MNRPTFPTAPHPPFKPLAPLVTIFLLYYDDLSDPRGVEPTVQAVGSFIAIVGMLEHHPPLSFRQIFTSPLFSCSFSLSDLQIEPQHPSWLPPRDFCSAVQGFLISPSSGVSHTASPSDSKPWCAQTPPIPSDLRFAHLRGSCRRTHPSSVPSEPSLF</sequence>
<organism evidence="1 2">
    <name type="scientific">Sesamum alatum</name>
    <dbReference type="NCBI Taxonomy" id="300844"/>
    <lineage>
        <taxon>Eukaryota</taxon>
        <taxon>Viridiplantae</taxon>
        <taxon>Streptophyta</taxon>
        <taxon>Embryophyta</taxon>
        <taxon>Tracheophyta</taxon>
        <taxon>Spermatophyta</taxon>
        <taxon>Magnoliopsida</taxon>
        <taxon>eudicotyledons</taxon>
        <taxon>Gunneridae</taxon>
        <taxon>Pentapetalae</taxon>
        <taxon>asterids</taxon>
        <taxon>lamiids</taxon>
        <taxon>Lamiales</taxon>
        <taxon>Pedaliaceae</taxon>
        <taxon>Sesamum</taxon>
    </lineage>
</organism>